<name>A0A6C0QUN9_9BACL</name>
<dbReference type="AlphaFoldDB" id="A0A6C0QUN9"/>
<reference evidence="1 2" key="1">
    <citation type="journal article" date="2020" name="Int. J. Med. Microbiol.">
        <title>Discovery of Paenibacillus larvae ERIC V: Phenotypic and genomic comparison to genotypes ERIC I-IV reveal different inventories of virulence factors which correlate with epidemiological prevalences of American Foulbrood.</title>
        <authorList>
            <person name="Beims H."/>
            <person name="Bunk B."/>
            <person name="Erler S."/>
            <person name="Mohr K.I."/>
            <person name="Sproer C."/>
            <person name="Pradella S."/>
            <person name="Gunther G."/>
            <person name="Rohde M."/>
            <person name="von der Ohe W."/>
            <person name="Steinert M."/>
        </authorList>
    </citation>
    <scope>NUCLEOTIDE SEQUENCE [LARGE SCALE GENOMIC DNA]</scope>
    <source>
        <strain evidence="1">Eric_V</strain>
    </source>
</reference>
<dbReference type="EMBL" id="CP019717">
    <property type="protein sequence ID" value="QHZ52444.1"/>
    <property type="molecule type" value="Genomic_DNA"/>
</dbReference>
<gene>
    <name evidence="1" type="ORF">ERICV_03333</name>
</gene>
<dbReference type="Proteomes" id="UP000464330">
    <property type="component" value="Chromosome"/>
</dbReference>
<proteinExistence type="predicted"/>
<sequence length="35" mass="4101">MVIQEGKARRKDDRCLKTHARKMLGMCRMEIQAPV</sequence>
<accession>A0A6C0QUN9</accession>
<organism evidence="1 2">
    <name type="scientific">Paenibacillus larvae subsp. larvae</name>
    <dbReference type="NCBI Taxonomy" id="147375"/>
    <lineage>
        <taxon>Bacteria</taxon>
        <taxon>Bacillati</taxon>
        <taxon>Bacillota</taxon>
        <taxon>Bacilli</taxon>
        <taxon>Bacillales</taxon>
        <taxon>Paenibacillaceae</taxon>
        <taxon>Paenibacillus</taxon>
    </lineage>
</organism>
<protein>
    <submittedName>
        <fullName evidence="1">Uncharacterized protein</fullName>
    </submittedName>
</protein>
<evidence type="ECO:0000313" key="2">
    <source>
        <dbReference type="Proteomes" id="UP000464330"/>
    </source>
</evidence>
<evidence type="ECO:0000313" key="1">
    <source>
        <dbReference type="EMBL" id="QHZ52444.1"/>
    </source>
</evidence>